<feature type="domain" description="Phosphatidic acid phosphatase type 2/haloperoxidase" evidence="2">
    <location>
        <begin position="91"/>
        <end position="203"/>
    </location>
</feature>
<organism evidence="3 4">
    <name type="scientific">Brevibacillus ruminantium</name>
    <dbReference type="NCBI Taxonomy" id="2950604"/>
    <lineage>
        <taxon>Bacteria</taxon>
        <taxon>Bacillati</taxon>
        <taxon>Bacillota</taxon>
        <taxon>Bacilli</taxon>
        <taxon>Bacillales</taxon>
        <taxon>Paenibacillaceae</taxon>
        <taxon>Brevibacillus</taxon>
    </lineage>
</organism>
<feature type="transmembrane region" description="Helical" evidence="1">
    <location>
        <begin position="128"/>
        <end position="150"/>
    </location>
</feature>
<dbReference type="EMBL" id="CP098755">
    <property type="protein sequence ID" value="USG63714.1"/>
    <property type="molecule type" value="Genomic_DNA"/>
</dbReference>
<dbReference type="Gene3D" id="1.20.144.10">
    <property type="entry name" value="Phosphatidic acid phosphatase type 2/haloperoxidase"/>
    <property type="match status" value="2"/>
</dbReference>
<evidence type="ECO:0000313" key="3">
    <source>
        <dbReference type="EMBL" id="USG63714.1"/>
    </source>
</evidence>
<dbReference type="PANTHER" id="PTHR14969">
    <property type="entry name" value="SPHINGOSINE-1-PHOSPHATE PHOSPHOHYDROLASE"/>
    <property type="match status" value="1"/>
</dbReference>
<keyword evidence="1" id="KW-1133">Transmembrane helix</keyword>
<protein>
    <submittedName>
        <fullName evidence="3">Phosphatase PAP2 family protein</fullName>
    </submittedName>
</protein>
<dbReference type="CDD" id="cd03392">
    <property type="entry name" value="PAP2_like_2"/>
    <property type="match status" value="1"/>
</dbReference>
<gene>
    <name evidence="3" type="ORF">NDK47_16195</name>
</gene>
<dbReference type="SUPFAM" id="SSF48317">
    <property type="entry name" value="Acid phosphatase/Vanadium-dependent haloperoxidase"/>
    <property type="match status" value="1"/>
</dbReference>
<reference evidence="3" key="1">
    <citation type="submission" date="2022-06" db="EMBL/GenBank/DDBJ databases">
        <title>Genome sequencing of Brevibacillus sp. BB3-R1.</title>
        <authorList>
            <person name="Heo J."/>
            <person name="Lee D."/>
            <person name="Won M."/>
            <person name="Han B.-H."/>
            <person name="Hong S.-B."/>
            <person name="Kwon S.-W."/>
        </authorList>
    </citation>
    <scope>NUCLEOTIDE SEQUENCE</scope>
    <source>
        <strain evidence="3">BB3-R1</strain>
    </source>
</reference>
<dbReference type="PANTHER" id="PTHR14969:SF13">
    <property type="entry name" value="AT30094P"/>
    <property type="match status" value="1"/>
</dbReference>
<keyword evidence="1" id="KW-0472">Membrane</keyword>
<keyword evidence="4" id="KW-1185">Reference proteome</keyword>
<sequence>MYRMTRTQGNRKFLWIAAIFFLLAFGMVAVYKWVGFSGLDEAGFAFASSLRFDLLTTGLTVLTHLGDTKSVITLVAILLLWLFLKGYRKEIVIVAVIILADTMMNELMKNLFARERPIGLNLITKPDSYSFPSGHAMISSVYFLIVAYLFRTLGEHTWWRFLTPLFYVLILLIVSSRVYLGVHFASDVLTGLFFAFGWYFLFRYADDKWVRRRQTSYPRWTPSTRY</sequence>
<evidence type="ECO:0000256" key="1">
    <source>
        <dbReference type="SAM" id="Phobius"/>
    </source>
</evidence>
<dbReference type="SMART" id="SM00014">
    <property type="entry name" value="acidPPc"/>
    <property type="match status" value="1"/>
</dbReference>
<feature type="transmembrane region" description="Helical" evidence="1">
    <location>
        <begin position="162"/>
        <end position="182"/>
    </location>
</feature>
<dbReference type="RefSeq" id="WP_251870793.1">
    <property type="nucleotide sequence ID" value="NZ_CP098755.1"/>
</dbReference>
<feature type="transmembrane region" description="Helical" evidence="1">
    <location>
        <begin position="12"/>
        <end position="34"/>
    </location>
</feature>
<evidence type="ECO:0000259" key="2">
    <source>
        <dbReference type="SMART" id="SM00014"/>
    </source>
</evidence>
<proteinExistence type="predicted"/>
<feature type="transmembrane region" description="Helical" evidence="1">
    <location>
        <begin position="91"/>
        <end position="108"/>
    </location>
</feature>
<feature type="transmembrane region" description="Helical" evidence="1">
    <location>
        <begin position="188"/>
        <end position="205"/>
    </location>
</feature>
<name>A0ABY4W9W1_9BACL</name>
<dbReference type="Pfam" id="PF01569">
    <property type="entry name" value="PAP2"/>
    <property type="match status" value="1"/>
</dbReference>
<evidence type="ECO:0000313" key="4">
    <source>
        <dbReference type="Proteomes" id="UP001056500"/>
    </source>
</evidence>
<accession>A0ABY4W9W1</accession>
<dbReference type="InterPro" id="IPR036938">
    <property type="entry name" value="PAP2/HPO_sf"/>
</dbReference>
<keyword evidence="1" id="KW-0812">Transmembrane</keyword>
<dbReference type="Proteomes" id="UP001056500">
    <property type="component" value="Chromosome"/>
</dbReference>
<feature type="transmembrane region" description="Helical" evidence="1">
    <location>
        <begin position="54"/>
        <end position="84"/>
    </location>
</feature>
<dbReference type="InterPro" id="IPR000326">
    <property type="entry name" value="PAP2/HPO"/>
</dbReference>